<dbReference type="GO" id="GO:0006508">
    <property type="term" value="P:proteolysis"/>
    <property type="evidence" value="ECO:0007669"/>
    <property type="project" value="UniProtKB-KW"/>
</dbReference>
<feature type="domain" description="Peptidase A1" evidence="5">
    <location>
        <begin position="1"/>
        <end position="280"/>
    </location>
</feature>
<evidence type="ECO:0000256" key="1">
    <source>
        <dbReference type="ARBA" id="ARBA00007447"/>
    </source>
</evidence>
<evidence type="ECO:0000256" key="3">
    <source>
        <dbReference type="ARBA" id="ARBA00022750"/>
    </source>
</evidence>
<reference evidence="7" key="2">
    <citation type="submission" date="2015-01" db="EMBL/GenBank/DDBJ databases">
        <title>Evolutionary Origins and Diversification of the Mycorrhizal Mutualists.</title>
        <authorList>
            <consortium name="DOE Joint Genome Institute"/>
            <consortium name="Mycorrhizal Genomics Consortium"/>
            <person name="Kohler A."/>
            <person name="Kuo A."/>
            <person name="Nagy L.G."/>
            <person name="Floudas D."/>
            <person name="Copeland A."/>
            <person name="Barry K.W."/>
            <person name="Cichocki N."/>
            <person name="Veneault-Fourrey C."/>
            <person name="LaButti K."/>
            <person name="Lindquist E.A."/>
            <person name="Lipzen A."/>
            <person name="Lundell T."/>
            <person name="Morin E."/>
            <person name="Murat C."/>
            <person name="Riley R."/>
            <person name="Ohm R."/>
            <person name="Sun H."/>
            <person name="Tunlid A."/>
            <person name="Henrissat B."/>
            <person name="Grigoriev I.V."/>
            <person name="Hibbett D.S."/>
            <person name="Martin F."/>
        </authorList>
    </citation>
    <scope>NUCLEOTIDE SEQUENCE [LARGE SCALE GENOMIC DNA]</scope>
    <source>
        <strain evidence="7">F 1598</strain>
    </source>
</reference>
<dbReference type="PROSITE" id="PS51767">
    <property type="entry name" value="PEPTIDASE_A1"/>
    <property type="match status" value="1"/>
</dbReference>
<evidence type="ECO:0000259" key="5">
    <source>
        <dbReference type="PROSITE" id="PS51767"/>
    </source>
</evidence>
<name>A0A0C3AK18_PILCF</name>
<dbReference type="InterPro" id="IPR021109">
    <property type="entry name" value="Peptidase_aspartic_dom_sf"/>
</dbReference>
<dbReference type="OrthoDB" id="2747330at2759"/>
<dbReference type="FunFam" id="2.40.70.10:FF:000024">
    <property type="entry name" value="Endothiapepsin"/>
    <property type="match status" value="1"/>
</dbReference>
<gene>
    <name evidence="6" type="ORF">PILCRDRAFT_828488</name>
</gene>
<keyword evidence="7" id="KW-1185">Reference proteome</keyword>
<dbReference type="InterPro" id="IPR033121">
    <property type="entry name" value="PEPTIDASE_A1"/>
</dbReference>
<protein>
    <recommendedName>
        <fullName evidence="5">Peptidase A1 domain-containing protein</fullName>
    </recommendedName>
</protein>
<dbReference type="InterPro" id="IPR034163">
    <property type="entry name" value="Aspergillopepsin-like_cat_dom"/>
</dbReference>
<evidence type="ECO:0000256" key="4">
    <source>
        <dbReference type="ARBA" id="ARBA00022801"/>
    </source>
</evidence>
<keyword evidence="4" id="KW-0378">Hydrolase</keyword>
<sequence length="284" mass="29719">TSLPASQKTGHTIFDPSQSSNWQPLDGYTWSIQYGDKSGASGTVGTDVVTVGGTLVSGQAVEIATQVSSQFVSDTANDGLLGLAFSSANTVRPKPQSTFFDTAKPSLSSPVFTVDLNYHAPGTYDFGFIDSSKYTDSITYADVDSSGGRWLIAGSGYAIGDNPFVPYNIDAVPDTGTSLILLPDDIVTAYYDQVPGSSYDSAQAGYTFPCSAALPDFTLGIGDYLGVVPGEYINYAPAGSKCFGGIQSSTSVGINLYGDVFIKSQFIIFDGSDTPRVGFASKAT</sequence>
<dbReference type="Gene3D" id="2.40.70.10">
    <property type="entry name" value="Acid Proteases"/>
    <property type="match status" value="2"/>
</dbReference>
<dbReference type="PRINTS" id="PR00792">
    <property type="entry name" value="PEPSIN"/>
</dbReference>
<dbReference type="CDD" id="cd06097">
    <property type="entry name" value="Aspergillopepsin_like"/>
    <property type="match status" value="1"/>
</dbReference>
<organism evidence="6 7">
    <name type="scientific">Piloderma croceum (strain F 1598)</name>
    <dbReference type="NCBI Taxonomy" id="765440"/>
    <lineage>
        <taxon>Eukaryota</taxon>
        <taxon>Fungi</taxon>
        <taxon>Dikarya</taxon>
        <taxon>Basidiomycota</taxon>
        <taxon>Agaricomycotina</taxon>
        <taxon>Agaricomycetes</taxon>
        <taxon>Agaricomycetidae</taxon>
        <taxon>Atheliales</taxon>
        <taxon>Atheliaceae</taxon>
        <taxon>Piloderma</taxon>
    </lineage>
</organism>
<keyword evidence="3" id="KW-0064">Aspartyl protease</keyword>
<dbReference type="Proteomes" id="UP000054166">
    <property type="component" value="Unassembled WGS sequence"/>
</dbReference>
<comment type="similarity">
    <text evidence="1">Belongs to the peptidase A1 family.</text>
</comment>
<evidence type="ECO:0000256" key="2">
    <source>
        <dbReference type="ARBA" id="ARBA00022670"/>
    </source>
</evidence>
<dbReference type="STRING" id="765440.A0A0C3AK18"/>
<dbReference type="InParanoid" id="A0A0C3AK18"/>
<dbReference type="InterPro" id="IPR001461">
    <property type="entry name" value="Aspartic_peptidase_A1"/>
</dbReference>
<dbReference type="PANTHER" id="PTHR47966">
    <property type="entry name" value="BETA-SITE APP-CLEAVING ENZYME, ISOFORM A-RELATED"/>
    <property type="match status" value="1"/>
</dbReference>
<keyword evidence="2" id="KW-0645">Protease</keyword>
<evidence type="ECO:0000313" key="7">
    <source>
        <dbReference type="Proteomes" id="UP000054166"/>
    </source>
</evidence>
<accession>A0A0C3AK18</accession>
<dbReference type="GO" id="GO:0004190">
    <property type="term" value="F:aspartic-type endopeptidase activity"/>
    <property type="evidence" value="ECO:0007669"/>
    <property type="project" value="UniProtKB-KW"/>
</dbReference>
<dbReference type="EMBL" id="KN833065">
    <property type="protein sequence ID" value="KIM74193.1"/>
    <property type="molecule type" value="Genomic_DNA"/>
</dbReference>
<evidence type="ECO:0000313" key="6">
    <source>
        <dbReference type="EMBL" id="KIM74193.1"/>
    </source>
</evidence>
<dbReference type="Pfam" id="PF00026">
    <property type="entry name" value="Asp"/>
    <property type="match status" value="1"/>
</dbReference>
<dbReference type="HOGENOM" id="CLU_013253_0_3_1"/>
<dbReference type="PANTHER" id="PTHR47966:SF2">
    <property type="entry name" value="ASPERGILLOPEPSIN-1-RELATED"/>
    <property type="match status" value="1"/>
</dbReference>
<reference evidence="6 7" key="1">
    <citation type="submission" date="2014-04" db="EMBL/GenBank/DDBJ databases">
        <authorList>
            <consortium name="DOE Joint Genome Institute"/>
            <person name="Kuo A."/>
            <person name="Tarkka M."/>
            <person name="Buscot F."/>
            <person name="Kohler A."/>
            <person name="Nagy L.G."/>
            <person name="Floudas D."/>
            <person name="Copeland A."/>
            <person name="Barry K.W."/>
            <person name="Cichocki N."/>
            <person name="Veneault-Fourrey C."/>
            <person name="LaButti K."/>
            <person name="Lindquist E.A."/>
            <person name="Lipzen A."/>
            <person name="Lundell T."/>
            <person name="Morin E."/>
            <person name="Murat C."/>
            <person name="Sun H."/>
            <person name="Tunlid A."/>
            <person name="Henrissat B."/>
            <person name="Grigoriev I.V."/>
            <person name="Hibbett D.S."/>
            <person name="Martin F."/>
            <person name="Nordberg H.P."/>
            <person name="Cantor M.N."/>
            <person name="Hua S.X."/>
        </authorList>
    </citation>
    <scope>NUCLEOTIDE SEQUENCE [LARGE SCALE GENOMIC DNA]</scope>
    <source>
        <strain evidence="6 7">F 1598</strain>
    </source>
</reference>
<dbReference type="SUPFAM" id="SSF50630">
    <property type="entry name" value="Acid proteases"/>
    <property type="match status" value="1"/>
</dbReference>
<proteinExistence type="inferred from homology"/>
<feature type="non-terminal residue" evidence="6">
    <location>
        <position position="1"/>
    </location>
</feature>
<dbReference type="AlphaFoldDB" id="A0A0C3AK18"/>